<dbReference type="EMBL" id="GBXM01097591">
    <property type="protein sequence ID" value="JAH10986.1"/>
    <property type="molecule type" value="Transcribed_RNA"/>
</dbReference>
<evidence type="ECO:0000313" key="1">
    <source>
        <dbReference type="EMBL" id="JAH10986.1"/>
    </source>
</evidence>
<evidence type="ECO:0008006" key="2">
    <source>
        <dbReference type="Google" id="ProtNLM"/>
    </source>
</evidence>
<name>A0A0E9Q272_ANGAN</name>
<dbReference type="AlphaFoldDB" id="A0A0E9Q272"/>
<reference evidence="1" key="1">
    <citation type="submission" date="2014-11" db="EMBL/GenBank/DDBJ databases">
        <authorList>
            <person name="Amaro Gonzalez C."/>
        </authorList>
    </citation>
    <scope>NUCLEOTIDE SEQUENCE</scope>
</reference>
<accession>A0A0E9Q272</accession>
<organism evidence="1">
    <name type="scientific">Anguilla anguilla</name>
    <name type="common">European freshwater eel</name>
    <name type="synonym">Muraena anguilla</name>
    <dbReference type="NCBI Taxonomy" id="7936"/>
    <lineage>
        <taxon>Eukaryota</taxon>
        <taxon>Metazoa</taxon>
        <taxon>Chordata</taxon>
        <taxon>Craniata</taxon>
        <taxon>Vertebrata</taxon>
        <taxon>Euteleostomi</taxon>
        <taxon>Actinopterygii</taxon>
        <taxon>Neopterygii</taxon>
        <taxon>Teleostei</taxon>
        <taxon>Anguilliformes</taxon>
        <taxon>Anguillidae</taxon>
        <taxon>Anguilla</taxon>
    </lineage>
</organism>
<sequence length="52" mass="5983">MGEERKPGDRRSGKKPQTDCFHACQTCNKAFITKECNLIDHRSKRIDVSCEN</sequence>
<proteinExistence type="predicted"/>
<reference evidence="1" key="2">
    <citation type="journal article" date="2015" name="Fish Shellfish Immunol.">
        <title>Early steps in the European eel (Anguilla anguilla)-Vibrio vulnificus interaction in the gills: Role of the RtxA13 toxin.</title>
        <authorList>
            <person name="Callol A."/>
            <person name="Pajuelo D."/>
            <person name="Ebbesson L."/>
            <person name="Teles M."/>
            <person name="MacKenzie S."/>
            <person name="Amaro C."/>
        </authorList>
    </citation>
    <scope>NUCLEOTIDE SEQUENCE</scope>
</reference>
<protein>
    <recommendedName>
        <fullName evidence="2">C2H2-type domain-containing protein</fullName>
    </recommendedName>
</protein>